<feature type="domain" description="RFX-type winged-helix" evidence="6">
    <location>
        <begin position="401"/>
        <end position="479"/>
    </location>
</feature>
<feature type="region of interest" description="Disordered" evidence="5">
    <location>
        <begin position="657"/>
        <end position="678"/>
    </location>
</feature>
<gene>
    <name evidence="7" type="primary">RSC9</name>
    <name evidence="7" type="ORF">LOC62_02G002021</name>
</gene>
<evidence type="ECO:0000256" key="2">
    <source>
        <dbReference type="ARBA" id="ARBA00023015"/>
    </source>
</evidence>
<dbReference type="EMBL" id="CP086715">
    <property type="protein sequence ID" value="WOO78473.1"/>
    <property type="molecule type" value="Genomic_DNA"/>
</dbReference>
<evidence type="ECO:0000313" key="8">
    <source>
        <dbReference type="Proteomes" id="UP000827549"/>
    </source>
</evidence>
<dbReference type="RefSeq" id="XP_062624505.1">
    <property type="nucleotide sequence ID" value="XM_062768521.1"/>
</dbReference>
<keyword evidence="3" id="KW-0804">Transcription</keyword>
<organism evidence="7 8">
    <name type="scientific">Vanrija pseudolonga</name>
    <dbReference type="NCBI Taxonomy" id="143232"/>
    <lineage>
        <taxon>Eukaryota</taxon>
        <taxon>Fungi</taxon>
        <taxon>Dikarya</taxon>
        <taxon>Basidiomycota</taxon>
        <taxon>Agaricomycotina</taxon>
        <taxon>Tremellomycetes</taxon>
        <taxon>Trichosporonales</taxon>
        <taxon>Trichosporonaceae</taxon>
        <taxon>Vanrija</taxon>
    </lineage>
</organism>
<feature type="compositionally biased region" description="Polar residues" evidence="5">
    <location>
        <begin position="16"/>
        <end position="25"/>
    </location>
</feature>
<evidence type="ECO:0000313" key="7">
    <source>
        <dbReference type="EMBL" id="WOO78473.1"/>
    </source>
</evidence>
<protein>
    <submittedName>
        <fullName evidence="7">Chromatin structure-remodeling complex subunit RSC9</fullName>
    </submittedName>
</protein>
<evidence type="ECO:0000256" key="4">
    <source>
        <dbReference type="ARBA" id="ARBA00023242"/>
    </source>
</evidence>
<dbReference type="PANTHER" id="PTHR22970">
    <property type="entry name" value="AT-RICH INTERACTIVE DOMAIN-CONTAINING PROTEIN 2"/>
    <property type="match status" value="1"/>
</dbReference>
<dbReference type="PANTHER" id="PTHR22970:SF14">
    <property type="entry name" value="AT-RICH INTERACTIVE DOMAIN-CONTAINING PROTEIN 2"/>
    <property type="match status" value="1"/>
</dbReference>
<dbReference type="GO" id="GO:0003677">
    <property type="term" value="F:DNA binding"/>
    <property type="evidence" value="ECO:0007669"/>
    <property type="project" value="InterPro"/>
</dbReference>
<dbReference type="InterPro" id="IPR052406">
    <property type="entry name" value="Chromatin_Remodeling_Comp"/>
</dbReference>
<dbReference type="InterPro" id="IPR003150">
    <property type="entry name" value="DNA-bd_RFX"/>
</dbReference>
<feature type="region of interest" description="Disordered" evidence="5">
    <location>
        <begin position="1"/>
        <end position="33"/>
    </location>
</feature>
<dbReference type="PROSITE" id="PS51526">
    <property type="entry name" value="RFX_DBD"/>
    <property type="match status" value="1"/>
</dbReference>
<accession>A0AAF0Y7W5</accession>
<dbReference type="GO" id="GO:0016586">
    <property type="term" value="C:RSC-type complex"/>
    <property type="evidence" value="ECO:0007669"/>
    <property type="project" value="TreeGrafter"/>
</dbReference>
<evidence type="ECO:0000256" key="1">
    <source>
        <dbReference type="ARBA" id="ARBA00022853"/>
    </source>
</evidence>
<dbReference type="GO" id="GO:0006325">
    <property type="term" value="P:chromatin organization"/>
    <property type="evidence" value="ECO:0007669"/>
    <property type="project" value="UniProtKB-KW"/>
</dbReference>
<proteinExistence type="predicted"/>
<sequence length="714" mass="79382">MVVPTSTRTVAAHPSQHGQHPQHTNAAAAGSTRLQQPISQFTPSERELAPGGRNRLFLALRSGVEEEVDWALPRLVLASFDRPEKFALETWVDSVSSFKEWPQLWLDELEREVAYRELIDSPSSSKRDALGAVPSFTRDPAVEDRAAASLHILRNASFSGNNPRTISRTSFVAFLLRFFNLPIDFLIEVSARSPEPFQHILIILQSIYPFLFGGPPVFRLLTEVLPTFAMKTRDLGLLSITLPILITTFQVPTFPPPPEGFIQHILYLLTLQPPPQLLELVLDLLAAMVPQPAYARIVLSDPQFGSHLKSLVRLLEHGAQDYVAQWYPVEHLRSHEVLNPAGGPALAERATARRRIEREADQQKMEVFGGPGVTREVGTTPPQLSQTVKDELYKMTEPKRSIAWMHETFVYCSHAQLLQVTFWHAYRDFFSNSATVEQLLSASEVIKNVTVAFPAAQAKLWTDERGETKFVISGMGFRKGTDDADRFLCFWRGCQRPQGATNPGQLLDHIQKAHLAGHPQSCAWAGCRHSPFTLTHLLTHLPLVQPPSVQPRISVAPGTERSFVYSPQVTSRPAPPVPPTQLLRFEGKRTSADAARNPIGIAFLAALVVRGLARSLRSEVAAALPEEVGMSAEQRRAKKKHLAEDRFGLPIPASVLREEEEEEDEARGTAEVSMPDADRERARAAFRGVEGRILDVVNTNVSSLGLYLGDAFGW</sequence>
<keyword evidence="2" id="KW-0805">Transcription regulation</keyword>
<dbReference type="GeneID" id="87805272"/>
<evidence type="ECO:0000256" key="5">
    <source>
        <dbReference type="SAM" id="MobiDB-lite"/>
    </source>
</evidence>
<evidence type="ECO:0000259" key="6">
    <source>
        <dbReference type="PROSITE" id="PS51526"/>
    </source>
</evidence>
<reference evidence="7" key="1">
    <citation type="submission" date="2023-10" db="EMBL/GenBank/DDBJ databases">
        <authorList>
            <person name="Noh H."/>
        </authorList>
    </citation>
    <scope>NUCLEOTIDE SEQUENCE</scope>
    <source>
        <strain evidence="7">DUCC4014</strain>
    </source>
</reference>
<keyword evidence="1" id="KW-0156">Chromatin regulator</keyword>
<dbReference type="Proteomes" id="UP000827549">
    <property type="component" value="Chromosome 2"/>
</dbReference>
<keyword evidence="8" id="KW-1185">Reference proteome</keyword>
<evidence type="ECO:0000256" key="3">
    <source>
        <dbReference type="ARBA" id="ARBA00023163"/>
    </source>
</evidence>
<dbReference type="GO" id="GO:0006355">
    <property type="term" value="P:regulation of DNA-templated transcription"/>
    <property type="evidence" value="ECO:0007669"/>
    <property type="project" value="InterPro"/>
</dbReference>
<keyword evidence="4" id="KW-0539">Nucleus</keyword>
<name>A0AAF0Y7W5_9TREE</name>
<dbReference type="AlphaFoldDB" id="A0AAF0Y7W5"/>